<dbReference type="KEGG" id="nai:NECAME_19542"/>
<gene>
    <name evidence="2" type="ORF">NECAME_19542</name>
</gene>
<feature type="non-terminal residue" evidence="2">
    <location>
        <position position="1"/>
    </location>
</feature>
<evidence type="ECO:0000313" key="2">
    <source>
        <dbReference type="EMBL" id="ETN86494.1"/>
    </source>
</evidence>
<proteinExistence type="predicted"/>
<dbReference type="Proteomes" id="UP000053676">
    <property type="component" value="Unassembled WGS sequence"/>
</dbReference>
<evidence type="ECO:0000313" key="3">
    <source>
        <dbReference type="Proteomes" id="UP000053676"/>
    </source>
</evidence>
<name>W2TXT9_NECAM</name>
<feature type="region of interest" description="Disordered" evidence="1">
    <location>
        <begin position="38"/>
        <end position="70"/>
    </location>
</feature>
<organism evidence="2 3">
    <name type="scientific">Necator americanus</name>
    <name type="common">Human hookworm</name>
    <dbReference type="NCBI Taxonomy" id="51031"/>
    <lineage>
        <taxon>Eukaryota</taxon>
        <taxon>Metazoa</taxon>
        <taxon>Ecdysozoa</taxon>
        <taxon>Nematoda</taxon>
        <taxon>Chromadorea</taxon>
        <taxon>Rhabditida</taxon>
        <taxon>Rhabditina</taxon>
        <taxon>Rhabditomorpha</taxon>
        <taxon>Strongyloidea</taxon>
        <taxon>Ancylostomatidae</taxon>
        <taxon>Bunostominae</taxon>
        <taxon>Necator</taxon>
    </lineage>
</organism>
<feature type="compositionally biased region" description="Low complexity" evidence="1">
    <location>
        <begin position="52"/>
        <end position="66"/>
    </location>
</feature>
<reference evidence="3" key="1">
    <citation type="journal article" date="2014" name="Nat. Genet.">
        <title>Genome of the human hookworm Necator americanus.</title>
        <authorList>
            <person name="Tang Y.T."/>
            <person name="Gao X."/>
            <person name="Rosa B.A."/>
            <person name="Abubucker S."/>
            <person name="Hallsworth-Pepin K."/>
            <person name="Martin J."/>
            <person name="Tyagi R."/>
            <person name="Heizer E."/>
            <person name="Zhang X."/>
            <person name="Bhonagiri-Palsikar V."/>
            <person name="Minx P."/>
            <person name="Warren W.C."/>
            <person name="Wang Q."/>
            <person name="Zhan B."/>
            <person name="Hotez P.J."/>
            <person name="Sternberg P.W."/>
            <person name="Dougall A."/>
            <person name="Gaze S.T."/>
            <person name="Mulvenna J."/>
            <person name="Sotillo J."/>
            <person name="Ranganathan S."/>
            <person name="Rabelo E.M."/>
            <person name="Wilson R.K."/>
            <person name="Felgner P.L."/>
            <person name="Bethony J."/>
            <person name="Hawdon J.M."/>
            <person name="Gasser R.B."/>
            <person name="Loukas A."/>
            <person name="Mitreva M."/>
        </authorList>
    </citation>
    <scope>NUCLEOTIDE SEQUENCE [LARGE SCALE GENOMIC DNA]</scope>
</reference>
<dbReference type="AlphaFoldDB" id="W2TXT9"/>
<evidence type="ECO:0000256" key="1">
    <source>
        <dbReference type="SAM" id="MobiDB-lite"/>
    </source>
</evidence>
<dbReference type="EMBL" id="KI657542">
    <property type="protein sequence ID" value="ETN86494.1"/>
    <property type="molecule type" value="Genomic_DNA"/>
</dbReference>
<protein>
    <submittedName>
        <fullName evidence="2">Uncharacterized protein</fullName>
    </submittedName>
</protein>
<sequence>KPSRRLAQTSDSSTNWKRCDRDALVGTCYKWTSGEGTCDERGCGSRPDSGRSTSEPCPSSESTQSTHLIKQTAMVERPLLALLLVV</sequence>
<accession>W2TXT9</accession>
<keyword evidence="3" id="KW-1185">Reference proteome</keyword>